<dbReference type="Pfam" id="PF08555">
    <property type="entry name" value="FAM32A"/>
    <property type="match status" value="1"/>
</dbReference>
<dbReference type="PANTHER" id="PTHR13282">
    <property type="entry name" value="PROTEIN FAM32A"/>
    <property type="match status" value="1"/>
</dbReference>
<reference evidence="1" key="2">
    <citation type="submission" date="2020-08" db="EMBL/GenBank/DDBJ databases">
        <title>Plant Genome Project.</title>
        <authorList>
            <person name="Zhang R.-G."/>
        </authorList>
    </citation>
    <scope>NUCLEOTIDE SEQUENCE</scope>
    <source>
        <strain evidence="1">Huo1</strain>
        <tissue evidence="1">Leaf</tissue>
    </source>
</reference>
<dbReference type="PANTHER" id="PTHR13282:SF14">
    <property type="entry name" value="PROTEIN FAM32A-LIKE"/>
    <property type="match status" value="1"/>
</dbReference>
<dbReference type="Proteomes" id="UP000298416">
    <property type="component" value="Unassembled WGS sequence"/>
</dbReference>
<proteinExistence type="predicted"/>
<keyword evidence="2" id="KW-1185">Reference proteome</keyword>
<name>A0A8X8XA73_SALSN</name>
<dbReference type="GO" id="GO:0005730">
    <property type="term" value="C:nucleolus"/>
    <property type="evidence" value="ECO:0007669"/>
    <property type="project" value="TreeGrafter"/>
</dbReference>
<dbReference type="OrthoDB" id="205403at2759"/>
<reference evidence="1" key="1">
    <citation type="submission" date="2018-01" db="EMBL/GenBank/DDBJ databases">
        <authorList>
            <person name="Mao J.F."/>
        </authorList>
    </citation>
    <scope>NUCLEOTIDE SEQUENCE</scope>
    <source>
        <strain evidence="1">Huo1</strain>
        <tissue evidence="1">Leaf</tissue>
    </source>
</reference>
<dbReference type="AlphaFoldDB" id="A0A8X8XA73"/>
<protein>
    <recommendedName>
        <fullName evidence="3">Protein FAM32A</fullName>
    </recommendedName>
</protein>
<comment type="caution">
    <text evidence="1">The sequence shown here is derived from an EMBL/GenBank/DDBJ whole genome shotgun (WGS) entry which is preliminary data.</text>
</comment>
<sequence length="169" mass="19602">MSAYENVVAGKLRLKGKALDVRNAGIKKKRKHKERNILSEHAAGQDRLTDENSALVSLDNTYWDGNGGEDERLTPADRRYMEQRKKIEMKRLVKAAKKSHRDRIEEFNQYLANLSEHYDIPKVGLANNYASILYFKTKLMYFSQSPQSYNEGCIIHISMVCHSQYKSMR</sequence>
<gene>
    <name evidence="1" type="ORF">SASPL_127760</name>
</gene>
<evidence type="ECO:0000313" key="2">
    <source>
        <dbReference type="Proteomes" id="UP000298416"/>
    </source>
</evidence>
<evidence type="ECO:0000313" key="1">
    <source>
        <dbReference type="EMBL" id="KAG6409718.1"/>
    </source>
</evidence>
<organism evidence="1">
    <name type="scientific">Salvia splendens</name>
    <name type="common">Scarlet sage</name>
    <dbReference type="NCBI Taxonomy" id="180675"/>
    <lineage>
        <taxon>Eukaryota</taxon>
        <taxon>Viridiplantae</taxon>
        <taxon>Streptophyta</taxon>
        <taxon>Embryophyta</taxon>
        <taxon>Tracheophyta</taxon>
        <taxon>Spermatophyta</taxon>
        <taxon>Magnoliopsida</taxon>
        <taxon>eudicotyledons</taxon>
        <taxon>Gunneridae</taxon>
        <taxon>Pentapetalae</taxon>
        <taxon>asterids</taxon>
        <taxon>lamiids</taxon>
        <taxon>Lamiales</taxon>
        <taxon>Lamiaceae</taxon>
        <taxon>Nepetoideae</taxon>
        <taxon>Mentheae</taxon>
        <taxon>Salviinae</taxon>
        <taxon>Salvia</taxon>
        <taxon>Salvia subgen. Calosphace</taxon>
        <taxon>core Calosphace</taxon>
    </lineage>
</organism>
<dbReference type="InterPro" id="IPR013865">
    <property type="entry name" value="FAM32A"/>
</dbReference>
<dbReference type="EMBL" id="PNBA02000010">
    <property type="protein sequence ID" value="KAG6409718.1"/>
    <property type="molecule type" value="Genomic_DNA"/>
</dbReference>
<evidence type="ECO:0008006" key="3">
    <source>
        <dbReference type="Google" id="ProtNLM"/>
    </source>
</evidence>
<accession>A0A8X8XA73</accession>